<name>A0ACC2HHZ1_DALPE</name>
<accession>A0ACC2HHZ1</accession>
<dbReference type="Proteomes" id="UP001157502">
    <property type="component" value="Chromosome 2"/>
</dbReference>
<protein>
    <submittedName>
        <fullName evidence="1">Uncharacterized protein</fullName>
    </submittedName>
</protein>
<sequence length="67" mass="7558">MSQIKLQPTFTLGLWIPFTDNRIPMEFQKRIPSRCSNPVPLGFLGPLKLSLSRSILQKTLQAEGDTT</sequence>
<evidence type="ECO:0000313" key="2">
    <source>
        <dbReference type="Proteomes" id="UP001157502"/>
    </source>
</evidence>
<dbReference type="EMBL" id="CM055729">
    <property type="protein sequence ID" value="KAJ8015083.1"/>
    <property type="molecule type" value="Genomic_DNA"/>
</dbReference>
<gene>
    <name evidence="1" type="ORF">DPEC_G00022450</name>
</gene>
<evidence type="ECO:0000313" key="1">
    <source>
        <dbReference type="EMBL" id="KAJ8015083.1"/>
    </source>
</evidence>
<proteinExistence type="predicted"/>
<keyword evidence="2" id="KW-1185">Reference proteome</keyword>
<comment type="caution">
    <text evidence="1">The sequence shown here is derived from an EMBL/GenBank/DDBJ whole genome shotgun (WGS) entry which is preliminary data.</text>
</comment>
<organism evidence="1 2">
    <name type="scientific">Dallia pectoralis</name>
    <name type="common">Alaska blackfish</name>
    <dbReference type="NCBI Taxonomy" id="75939"/>
    <lineage>
        <taxon>Eukaryota</taxon>
        <taxon>Metazoa</taxon>
        <taxon>Chordata</taxon>
        <taxon>Craniata</taxon>
        <taxon>Vertebrata</taxon>
        <taxon>Euteleostomi</taxon>
        <taxon>Actinopterygii</taxon>
        <taxon>Neopterygii</taxon>
        <taxon>Teleostei</taxon>
        <taxon>Protacanthopterygii</taxon>
        <taxon>Esociformes</taxon>
        <taxon>Umbridae</taxon>
        <taxon>Dallia</taxon>
    </lineage>
</organism>
<reference evidence="1" key="1">
    <citation type="submission" date="2021-05" db="EMBL/GenBank/DDBJ databases">
        <authorList>
            <person name="Pan Q."/>
            <person name="Jouanno E."/>
            <person name="Zahm M."/>
            <person name="Klopp C."/>
            <person name="Cabau C."/>
            <person name="Louis A."/>
            <person name="Berthelot C."/>
            <person name="Parey E."/>
            <person name="Roest Crollius H."/>
            <person name="Montfort J."/>
            <person name="Robinson-Rechavi M."/>
            <person name="Bouchez O."/>
            <person name="Lampietro C."/>
            <person name="Lopez Roques C."/>
            <person name="Donnadieu C."/>
            <person name="Postlethwait J."/>
            <person name="Bobe J."/>
            <person name="Dillon D."/>
            <person name="Chandos A."/>
            <person name="von Hippel F."/>
            <person name="Guiguen Y."/>
        </authorList>
    </citation>
    <scope>NUCLEOTIDE SEQUENCE</scope>
    <source>
        <strain evidence="1">YG-Jan2019</strain>
    </source>
</reference>